<keyword evidence="1" id="KW-0472">Membrane</keyword>
<accession>A0AAV5V1X1</accession>
<feature type="non-terminal residue" evidence="2">
    <location>
        <position position="1"/>
    </location>
</feature>
<sequence length="75" mass="8493">FIILPSFISTAPLLDQIAMTHEISKLSENAFFFICLLIGFIACLTILGLLFICITMRLHPVDDQRILLHSTDEDE</sequence>
<dbReference type="EMBL" id="BTSY01000002">
    <property type="protein sequence ID" value="GMT13565.1"/>
    <property type="molecule type" value="Genomic_DNA"/>
</dbReference>
<proteinExistence type="predicted"/>
<feature type="transmembrane region" description="Helical" evidence="1">
    <location>
        <begin position="30"/>
        <end position="55"/>
    </location>
</feature>
<name>A0AAV5V1X1_9BILA</name>
<reference evidence="2" key="1">
    <citation type="submission" date="2023-10" db="EMBL/GenBank/DDBJ databases">
        <title>Genome assembly of Pristionchus species.</title>
        <authorList>
            <person name="Yoshida K."/>
            <person name="Sommer R.J."/>
        </authorList>
    </citation>
    <scope>NUCLEOTIDE SEQUENCE</scope>
    <source>
        <strain evidence="2">RS5133</strain>
    </source>
</reference>
<dbReference type="AlphaFoldDB" id="A0AAV5V1X1"/>
<comment type="caution">
    <text evidence="2">The sequence shown here is derived from an EMBL/GenBank/DDBJ whole genome shotgun (WGS) entry which is preliminary data.</text>
</comment>
<protein>
    <submittedName>
        <fullName evidence="2">Uncharacterized protein</fullName>
    </submittedName>
</protein>
<keyword evidence="3" id="KW-1185">Reference proteome</keyword>
<keyword evidence="1" id="KW-0812">Transmembrane</keyword>
<evidence type="ECO:0000313" key="3">
    <source>
        <dbReference type="Proteomes" id="UP001432322"/>
    </source>
</evidence>
<organism evidence="2 3">
    <name type="scientific">Pristionchus fissidentatus</name>
    <dbReference type="NCBI Taxonomy" id="1538716"/>
    <lineage>
        <taxon>Eukaryota</taxon>
        <taxon>Metazoa</taxon>
        <taxon>Ecdysozoa</taxon>
        <taxon>Nematoda</taxon>
        <taxon>Chromadorea</taxon>
        <taxon>Rhabditida</taxon>
        <taxon>Rhabditina</taxon>
        <taxon>Diplogasteromorpha</taxon>
        <taxon>Diplogasteroidea</taxon>
        <taxon>Neodiplogasteridae</taxon>
        <taxon>Pristionchus</taxon>
    </lineage>
</organism>
<evidence type="ECO:0000313" key="2">
    <source>
        <dbReference type="EMBL" id="GMT13565.1"/>
    </source>
</evidence>
<keyword evidence="1" id="KW-1133">Transmembrane helix</keyword>
<dbReference type="Proteomes" id="UP001432322">
    <property type="component" value="Unassembled WGS sequence"/>
</dbReference>
<gene>
    <name evidence="2" type="ORF">PFISCL1PPCAC_4862</name>
</gene>
<evidence type="ECO:0000256" key="1">
    <source>
        <dbReference type="SAM" id="Phobius"/>
    </source>
</evidence>